<accession>A0A6D2KW03</accession>
<comment type="caution">
    <text evidence="4">The sequence shown here is derived from an EMBL/GenBank/DDBJ whole genome shotgun (WGS) entry which is preliminary data.</text>
</comment>
<keyword evidence="1" id="KW-0645">Protease</keyword>
<keyword evidence="2" id="KW-0378">Hydrolase</keyword>
<gene>
    <name evidence="4" type="ORF">MERR_LOCUS43515</name>
</gene>
<dbReference type="Proteomes" id="UP000467841">
    <property type="component" value="Unassembled WGS sequence"/>
</dbReference>
<dbReference type="EMBL" id="CACVBM020001631">
    <property type="protein sequence ID" value="CAA7056279.1"/>
    <property type="molecule type" value="Genomic_DNA"/>
</dbReference>
<name>A0A6D2KW03_9BRAS</name>
<dbReference type="InterPro" id="IPR003653">
    <property type="entry name" value="Peptidase_C48_C"/>
</dbReference>
<feature type="domain" description="Ubiquitin-like protease family profile" evidence="3">
    <location>
        <begin position="3"/>
        <end position="127"/>
    </location>
</feature>
<organism evidence="4 5">
    <name type="scientific">Microthlaspi erraticum</name>
    <dbReference type="NCBI Taxonomy" id="1685480"/>
    <lineage>
        <taxon>Eukaryota</taxon>
        <taxon>Viridiplantae</taxon>
        <taxon>Streptophyta</taxon>
        <taxon>Embryophyta</taxon>
        <taxon>Tracheophyta</taxon>
        <taxon>Spermatophyta</taxon>
        <taxon>Magnoliopsida</taxon>
        <taxon>eudicotyledons</taxon>
        <taxon>Gunneridae</taxon>
        <taxon>Pentapetalae</taxon>
        <taxon>rosids</taxon>
        <taxon>malvids</taxon>
        <taxon>Brassicales</taxon>
        <taxon>Brassicaceae</taxon>
        <taxon>Coluteocarpeae</taxon>
        <taxon>Microthlaspi</taxon>
    </lineage>
</organism>
<evidence type="ECO:0000256" key="2">
    <source>
        <dbReference type="ARBA" id="ARBA00022801"/>
    </source>
</evidence>
<dbReference type="GO" id="GO:0008234">
    <property type="term" value="F:cysteine-type peptidase activity"/>
    <property type="evidence" value="ECO:0007669"/>
    <property type="project" value="InterPro"/>
</dbReference>
<sequence>MVDGTHWVGIVIDILAKSITVLDCNTACVSVAGMENYLQPLAAMLPYVIRDAFGGDASTSVQRTLFPVKRLDIALLCESPGLSAVAALALIELHATNQILASGDIEDDTLRTASRNYAVSLYEYMVSSTTA</sequence>
<evidence type="ECO:0000313" key="5">
    <source>
        <dbReference type="Proteomes" id="UP000467841"/>
    </source>
</evidence>
<protein>
    <recommendedName>
        <fullName evidence="3">Ubiquitin-like protease family profile domain-containing protein</fullName>
    </recommendedName>
</protein>
<dbReference type="AlphaFoldDB" id="A0A6D2KW03"/>
<keyword evidence="5" id="KW-1185">Reference proteome</keyword>
<dbReference type="Pfam" id="PF02902">
    <property type="entry name" value="Peptidase_C48"/>
    <property type="match status" value="1"/>
</dbReference>
<evidence type="ECO:0000313" key="4">
    <source>
        <dbReference type="EMBL" id="CAA7056279.1"/>
    </source>
</evidence>
<proteinExistence type="predicted"/>
<dbReference type="GO" id="GO:0006508">
    <property type="term" value="P:proteolysis"/>
    <property type="evidence" value="ECO:0007669"/>
    <property type="project" value="UniProtKB-KW"/>
</dbReference>
<evidence type="ECO:0000256" key="1">
    <source>
        <dbReference type="ARBA" id="ARBA00022670"/>
    </source>
</evidence>
<reference evidence="4" key="1">
    <citation type="submission" date="2020-01" db="EMBL/GenBank/DDBJ databases">
        <authorList>
            <person name="Mishra B."/>
        </authorList>
    </citation>
    <scope>NUCLEOTIDE SEQUENCE [LARGE SCALE GENOMIC DNA]</scope>
</reference>
<evidence type="ECO:0000259" key="3">
    <source>
        <dbReference type="Pfam" id="PF02902"/>
    </source>
</evidence>